<dbReference type="AlphaFoldDB" id="A0A1X2GTS2"/>
<feature type="region of interest" description="Disordered" evidence="2">
    <location>
        <begin position="268"/>
        <end position="458"/>
    </location>
</feature>
<keyword evidence="6" id="KW-1185">Reference proteome</keyword>
<dbReference type="PROSITE" id="PS50238">
    <property type="entry name" value="RHOGAP"/>
    <property type="match status" value="1"/>
</dbReference>
<evidence type="ECO:0000313" key="6">
    <source>
        <dbReference type="Proteomes" id="UP000242146"/>
    </source>
</evidence>
<dbReference type="STRING" id="101127.A0A1X2GTS2"/>
<feature type="compositionally biased region" description="Polar residues" evidence="2">
    <location>
        <begin position="327"/>
        <end position="341"/>
    </location>
</feature>
<dbReference type="OrthoDB" id="3196451at2759"/>
<dbReference type="Gene3D" id="1.10.555.10">
    <property type="entry name" value="Rho GTPase activation protein"/>
    <property type="match status" value="1"/>
</dbReference>
<dbReference type="EMBL" id="MCGT01000003">
    <property type="protein sequence ID" value="ORX61432.1"/>
    <property type="molecule type" value="Genomic_DNA"/>
</dbReference>
<evidence type="ECO:0000256" key="2">
    <source>
        <dbReference type="SAM" id="MobiDB-lite"/>
    </source>
</evidence>
<dbReference type="Proteomes" id="UP000242146">
    <property type="component" value="Unassembled WGS sequence"/>
</dbReference>
<keyword evidence="3" id="KW-0812">Transmembrane</keyword>
<comment type="caution">
    <text evidence="5">The sequence shown here is derived from an EMBL/GenBank/DDBJ whole genome shotgun (WGS) entry which is preliminary data.</text>
</comment>
<dbReference type="GO" id="GO:0005938">
    <property type="term" value="C:cell cortex"/>
    <property type="evidence" value="ECO:0007669"/>
    <property type="project" value="TreeGrafter"/>
</dbReference>
<proteinExistence type="predicted"/>
<dbReference type="InterPro" id="IPR051025">
    <property type="entry name" value="RhoGAP"/>
</dbReference>
<feature type="compositionally biased region" description="Polar residues" evidence="2">
    <location>
        <begin position="273"/>
        <end position="303"/>
    </location>
</feature>
<dbReference type="InterPro" id="IPR000198">
    <property type="entry name" value="RhoGAP_dom"/>
</dbReference>
<protein>
    <submittedName>
        <fullName evidence="5">RhoGAP-domain-containing protein</fullName>
    </submittedName>
</protein>
<keyword evidence="3" id="KW-1133">Transmembrane helix</keyword>
<organism evidence="5 6">
    <name type="scientific">Hesseltinella vesiculosa</name>
    <dbReference type="NCBI Taxonomy" id="101127"/>
    <lineage>
        <taxon>Eukaryota</taxon>
        <taxon>Fungi</taxon>
        <taxon>Fungi incertae sedis</taxon>
        <taxon>Mucoromycota</taxon>
        <taxon>Mucoromycotina</taxon>
        <taxon>Mucoromycetes</taxon>
        <taxon>Mucorales</taxon>
        <taxon>Cunninghamellaceae</taxon>
        <taxon>Hesseltinella</taxon>
    </lineage>
</organism>
<dbReference type="PANTHER" id="PTHR15228">
    <property type="entry name" value="SPERMATHECAL PHYSIOLOGY VARIANT"/>
    <property type="match status" value="1"/>
</dbReference>
<feature type="region of interest" description="Disordered" evidence="2">
    <location>
        <begin position="620"/>
        <end position="646"/>
    </location>
</feature>
<dbReference type="GO" id="GO:0007165">
    <property type="term" value="P:signal transduction"/>
    <property type="evidence" value="ECO:0007669"/>
    <property type="project" value="InterPro"/>
</dbReference>
<feature type="transmembrane region" description="Helical" evidence="3">
    <location>
        <begin position="507"/>
        <end position="524"/>
    </location>
</feature>
<evidence type="ECO:0000259" key="4">
    <source>
        <dbReference type="PROSITE" id="PS50238"/>
    </source>
</evidence>
<dbReference type="PANTHER" id="PTHR15228:SF25">
    <property type="entry name" value="F-BAR DOMAIN-CONTAINING PROTEIN"/>
    <property type="match status" value="1"/>
</dbReference>
<accession>A0A1X2GTS2</accession>
<feature type="domain" description="Rho-GAP" evidence="4">
    <location>
        <begin position="62"/>
        <end position="254"/>
    </location>
</feature>
<evidence type="ECO:0000256" key="3">
    <source>
        <dbReference type="SAM" id="Phobius"/>
    </source>
</evidence>
<keyword evidence="1" id="KW-0343">GTPase activation</keyword>
<evidence type="ECO:0000313" key="5">
    <source>
        <dbReference type="EMBL" id="ORX61432.1"/>
    </source>
</evidence>
<feature type="transmembrane region" description="Helical" evidence="3">
    <location>
        <begin position="480"/>
        <end position="501"/>
    </location>
</feature>
<evidence type="ECO:0000256" key="1">
    <source>
        <dbReference type="ARBA" id="ARBA00022468"/>
    </source>
</evidence>
<dbReference type="Pfam" id="PF00620">
    <property type="entry name" value="RhoGAP"/>
    <property type="match status" value="1"/>
</dbReference>
<feature type="compositionally biased region" description="Pro residues" evidence="2">
    <location>
        <begin position="631"/>
        <end position="642"/>
    </location>
</feature>
<feature type="compositionally biased region" description="Low complexity" evidence="2">
    <location>
        <begin position="359"/>
        <end position="368"/>
    </location>
</feature>
<dbReference type="GO" id="GO:0005096">
    <property type="term" value="F:GTPase activator activity"/>
    <property type="evidence" value="ECO:0007669"/>
    <property type="project" value="UniProtKB-KW"/>
</dbReference>
<gene>
    <name evidence="5" type="ORF">DM01DRAFT_1316162</name>
</gene>
<reference evidence="5 6" key="1">
    <citation type="submission" date="2016-07" db="EMBL/GenBank/DDBJ databases">
        <title>Pervasive Adenine N6-methylation of Active Genes in Fungi.</title>
        <authorList>
            <consortium name="DOE Joint Genome Institute"/>
            <person name="Mondo S.J."/>
            <person name="Dannebaum R.O."/>
            <person name="Kuo R.C."/>
            <person name="Labutti K."/>
            <person name="Haridas S."/>
            <person name="Kuo A."/>
            <person name="Salamov A."/>
            <person name="Ahrendt S.R."/>
            <person name="Lipzen A."/>
            <person name="Sullivan W."/>
            <person name="Andreopoulos W.B."/>
            <person name="Clum A."/>
            <person name="Lindquist E."/>
            <person name="Daum C."/>
            <person name="Ramamoorthy G.K."/>
            <person name="Gryganskyi A."/>
            <person name="Culley D."/>
            <person name="Magnuson J.K."/>
            <person name="James T.Y."/>
            <person name="O'Malley M.A."/>
            <person name="Stajich J.E."/>
            <person name="Spatafora J.W."/>
            <person name="Visel A."/>
            <person name="Grigoriev I.V."/>
        </authorList>
    </citation>
    <scope>NUCLEOTIDE SEQUENCE [LARGE SCALE GENOMIC DNA]</scope>
    <source>
        <strain evidence="5 6">NRRL 3301</strain>
    </source>
</reference>
<keyword evidence="3" id="KW-0472">Membrane</keyword>
<dbReference type="InterPro" id="IPR008936">
    <property type="entry name" value="Rho_GTPase_activation_prot"/>
</dbReference>
<dbReference type="GO" id="GO:0060237">
    <property type="term" value="P:regulation of fungal-type cell wall organization"/>
    <property type="evidence" value="ECO:0007669"/>
    <property type="project" value="TreeGrafter"/>
</dbReference>
<sequence>MITEKRPAIKKRKSFTRWIKRMTAPRVSPLPSHALEQSSKHGVFSVPLTMSISYARATIGYQDADQINHQRAAAIPLVVAKCGSYLKRHGLETEGCFRLQGNMKRVNHLQHIFDSPACSYGLHHIWQGYTIHDIGNVLRRFLLQLPDPVIPFEFYKPFRDVMNDKGYNDTEQRIDAFQGLIRRLPTPHQHLLLYMLDLLRVFATNAASTRMDAANLATVFSPGLLHHPSHSQPIDYKIAQRVIEFLIEFQPLFSMDLLVDEERKPVDPEELLQSPQLQRGSLRSVMSQPTSNASFPSASTSNDRSTKKRISHGLPPVPALPTEWLHHNNNTDPSLSASRSAPTPAKPTNAPLPPAPHQPSTSTTLTSPLSPPISPTPNHATHRSTHFPLFKKAAPTPPTPQASFSTTPNDTPTSYVPVEPQDDDDNDDCPTPRPASPVTSPTSPYHPFASPTSASWPPHQPRLASFQYQISRYIAQPSRILGYGILLFVILVFGYEGHLLYTQPWIMEPYNFFIGLSVYVYLLLSGMEQSQNMATIIMDQEETAQMYRLDDGFIYSDDDDDRYSQQPCADGDDGLSLFDDASMLDHNDDERMMIDDQEMENWQHLLTRAWRAPPDMLDTMAKNRGSYSPLPTEPSSPVPLSPVSPQQQVYPALGQDNLASPRVADDDDLMSVASTVSRFDDGLYDLDHSDDEDDEDVDDDGIASLASTELESLWLRYQQFKTDL</sequence>
<dbReference type="SUPFAM" id="SSF48350">
    <property type="entry name" value="GTPase activation domain, GAP"/>
    <property type="match status" value="1"/>
</dbReference>
<dbReference type="SMART" id="SM00324">
    <property type="entry name" value="RhoGAP"/>
    <property type="match status" value="1"/>
</dbReference>
<name>A0A1X2GTS2_9FUNG</name>